<dbReference type="EMBL" id="CAKLBY020000309">
    <property type="protein sequence ID" value="CAK7944670.1"/>
    <property type="molecule type" value="Genomic_DNA"/>
</dbReference>
<comment type="caution">
    <text evidence="1">The sequence shown here is derived from an EMBL/GenBank/DDBJ whole genome shotgun (WGS) entry which is preliminary data.</text>
</comment>
<evidence type="ECO:0000313" key="3">
    <source>
        <dbReference type="EMBL" id="CAK7944670.1"/>
    </source>
</evidence>
<proteinExistence type="predicted"/>
<accession>A0AAV1T226</accession>
<evidence type="ECO:0000313" key="1">
    <source>
        <dbReference type="EMBL" id="CAK7896403.1"/>
    </source>
</evidence>
<gene>
    <name evidence="1" type="ORF">PM001_LOCUS1238</name>
    <name evidence="2" type="ORF">PM001_LOCUS18341</name>
    <name evidence="3" type="ORF">PM001_LOCUS29820</name>
</gene>
<dbReference type="AlphaFoldDB" id="A0AAV1T226"/>
<name>A0AAV1T226_9STRA</name>
<sequence>MSPAADRGMRVGSLLPIGTSGTRVHWAQVPGHLVERESVARVGDGAPVRTETTSEPIPYLRVRLVDVRTRLR</sequence>
<dbReference type="EMBL" id="CAKLBY020000193">
    <property type="protein sequence ID" value="CAK7933191.1"/>
    <property type="molecule type" value="Genomic_DNA"/>
</dbReference>
<reference evidence="1" key="1">
    <citation type="submission" date="2024-01" db="EMBL/GenBank/DDBJ databases">
        <authorList>
            <person name="Webb A."/>
        </authorList>
    </citation>
    <scope>NUCLEOTIDE SEQUENCE</scope>
    <source>
        <strain evidence="1">Pm1</strain>
    </source>
</reference>
<dbReference type="Proteomes" id="UP001162060">
    <property type="component" value="Unassembled WGS sequence"/>
</dbReference>
<organism evidence="1 4">
    <name type="scientific">Peronospora matthiolae</name>
    <dbReference type="NCBI Taxonomy" id="2874970"/>
    <lineage>
        <taxon>Eukaryota</taxon>
        <taxon>Sar</taxon>
        <taxon>Stramenopiles</taxon>
        <taxon>Oomycota</taxon>
        <taxon>Peronosporomycetes</taxon>
        <taxon>Peronosporales</taxon>
        <taxon>Peronosporaceae</taxon>
        <taxon>Peronospora</taxon>
    </lineage>
</organism>
<dbReference type="EMBL" id="CAKLBY020000013">
    <property type="protein sequence ID" value="CAK7896403.1"/>
    <property type="molecule type" value="Genomic_DNA"/>
</dbReference>
<evidence type="ECO:0000313" key="4">
    <source>
        <dbReference type="Proteomes" id="UP001162060"/>
    </source>
</evidence>
<evidence type="ECO:0000313" key="2">
    <source>
        <dbReference type="EMBL" id="CAK7933191.1"/>
    </source>
</evidence>
<protein>
    <submittedName>
        <fullName evidence="1">Uncharacterized protein</fullName>
    </submittedName>
</protein>